<evidence type="ECO:0000256" key="1">
    <source>
        <dbReference type="SAM" id="Coils"/>
    </source>
</evidence>
<feature type="compositionally biased region" description="Pro residues" evidence="2">
    <location>
        <begin position="38"/>
        <end position="51"/>
    </location>
</feature>
<keyword evidence="1" id="KW-0175">Coiled coil</keyword>
<keyword evidence="5" id="KW-1185">Reference proteome</keyword>
<sequence length="344" mass="38758">MATQRLTRATASTSTPPTPAPAPEAPTAPTPSLATPAAPAPTPVAPVPAPADPTSAPATVRVDRRIGKRGPLRRIATNRVIKTKTNGKLELPISLKNLAPNGIHADLFASELDIVIRQNAPLDVEKWSLVGDDVKQKICDLVLIRKKKSLRNKDNRKHHVVPHIVGRRTFQVVRRDRINSLKVLIWSYIFCYVTFALNYMLYFKLPKNLQRHPRTGVEPDIQELWQITHQKNNGEWDDISCMLDESYDSKNFLTLNEAFLLVRGEKSGASYGIKAPKSKLRIQAQLQEAMQDREELRKEIDVLKEKLEEQQTRQEEELAQMKAQLEAQQAVVNSLIACFDNETN</sequence>
<organism evidence="4 5">
    <name type="scientific">Arachis hypogaea</name>
    <name type="common">Peanut</name>
    <dbReference type="NCBI Taxonomy" id="3818"/>
    <lineage>
        <taxon>Eukaryota</taxon>
        <taxon>Viridiplantae</taxon>
        <taxon>Streptophyta</taxon>
        <taxon>Embryophyta</taxon>
        <taxon>Tracheophyta</taxon>
        <taxon>Spermatophyta</taxon>
        <taxon>Magnoliopsida</taxon>
        <taxon>eudicotyledons</taxon>
        <taxon>Gunneridae</taxon>
        <taxon>Pentapetalae</taxon>
        <taxon>rosids</taxon>
        <taxon>fabids</taxon>
        <taxon>Fabales</taxon>
        <taxon>Fabaceae</taxon>
        <taxon>Papilionoideae</taxon>
        <taxon>50 kb inversion clade</taxon>
        <taxon>dalbergioids sensu lato</taxon>
        <taxon>Dalbergieae</taxon>
        <taxon>Pterocarpus clade</taxon>
        <taxon>Arachis</taxon>
    </lineage>
</organism>
<accession>A0A445BJ54</accession>
<keyword evidence="3" id="KW-0472">Membrane</keyword>
<feature type="compositionally biased region" description="Pro residues" evidence="2">
    <location>
        <begin position="16"/>
        <end position="29"/>
    </location>
</feature>
<feature type="region of interest" description="Disordered" evidence="2">
    <location>
        <begin position="1"/>
        <end position="63"/>
    </location>
</feature>
<reference evidence="4 5" key="1">
    <citation type="submission" date="2019-01" db="EMBL/GenBank/DDBJ databases">
        <title>Sequencing of cultivated peanut Arachis hypogaea provides insights into genome evolution and oil improvement.</title>
        <authorList>
            <person name="Chen X."/>
        </authorList>
    </citation>
    <scope>NUCLEOTIDE SEQUENCE [LARGE SCALE GENOMIC DNA]</scope>
    <source>
        <strain evidence="5">cv. Fuhuasheng</strain>
        <tissue evidence="4">Leaves</tissue>
    </source>
</reference>
<evidence type="ECO:0000313" key="4">
    <source>
        <dbReference type="EMBL" id="RYR38707.1"/>
    </source>
</evidence>
<comment type="caution">
    <text evidence="4">The sequence shown here is derived from an EMBL/GenBank/DDBJ whole genome shotgun (WGS) entry which is preliminary data.</text>
</comment>
<dbReference type="EMBL" id="SDMP01000009">
    <property type="protein sequence ID" value="RYR38707.1"/>
    <property type="molecule type" value="Genomic_DNA"/>
</dbReference>
<evidence type="ECO:0000256" key="3">
    <source>
        <dbReference type="SAM" id="Phobius"/>
    </source>
</evidence>
<keyword evidence="3" id="KW-1133">Transmembrane helix</keyword>
<dbReference type="AlphaFoldDB" id="A0A445BJ54"/>
<dbReference type="Proteomes" id="UP000289738">
    <property type="component" value="Chromosome A09"/>
</dbReference>
<evidence type="ECO:0000256" key="2">
    <source>
        <dbReference type="SAM" id="MobiDB-lite"/>
    </source>
</evidence>
<evidence type="ECO:0000313" key="5">
    <source>
        <dbReference type="Proteomes" id="UP000289738"/>
    </source>
</evidence>
<gene>
    <name evidence="4" type="ORF">Ahy_A09g043864</name>
</gene>
<protein>
    <submittedName>
        <fullName evidence="4">Uncharacterized protein</fullName>
    </submittedName>
</protein>
<keyword evidence="3" id="KW-0812">Transmembrane</keyword>
<feature type="coiled-coil region" evidence="1">
    <location>
        <begin position="279"/>
        <end position="331"/>
    </location>
</feature>
<feature type="transmembrane region" description="Helical" evidence="3">
    <location>
        <begin position="183"/>
        <end position="203"/>
    </location>
</feature>
<name>A0A445BJ54_ARAHY</name>
<proteinExistence type="predicted"/>